<proteinExistence type="predicted"/>
<comment type="caution">
    <text evidence="1">The sequence shown here is derived from an EMBL/GenBank/DDBJ whole genome shotgun (WGS) entry which is preliminary data.</text>
</comment>
<sequence>MISQAMKFTVVHCCILFLSDGGSIAAWGQGFKVCSSAAFWHDSSVNGIIMSLYSERLVFS</sequence>
<gene>
    <name evidence="1" type="ORF">BXT93_15790</name>
</gene>
<protein>
    <submittedName>
        <fullName evidence="1">Uncharacterized protein</fullName>
    </submittedName>
</protein>
<organism evidence="1 2">
    <name type="scientific">Escherichia coli</name>
    <dbReference type="NCBI Taxonomy" id="562"/>
    <lineage>
        <taxon>Bacteria</taxon>
        <taxon>Pseudomonadati</taxon>
        <taxon>Pseudomonadota</taxon>
        <taxon>Gammaproteobacteria</taxon>
        <taxon>Enterobacterales</taxon>
        <taxon>Enterobacteriaceae</taxon>
        <taxon>Escherichia</taxon>
    </lineage>
</organism>
<evidence type="ECO:0000313" key="1">
    <source>
        <dbReference type="EMBL" id="ONG33873.1"/>
    </source>
</evidence>
<dbReference type="AlphaFoldDB" id="A0A1L7B1I2"/>
<evidence type="ECO:0000313" key="2">
    <source>
        <dbReference type="Proteomes" id="UP000188967"/>
    </source>
</evidence>
<accession>A0A1L7B1I2</accession>
<reference evidence="1 2" key="1">
    <citation type="submission" date="2017-01" db="EMBL/GenBank/DDBJ databases">
        <title>Draft genome sequence of an E. coli strain isolated from human, in Amazon, Brazil.</title>
        <authorList>
            <person name="Moura Q."/>
            <person name="Fernandes M.R."/>
            <person name="Cerdeira L."/>
            <person name="Vianello M."/>
            <person name="Souza T.A."/>
            <person name="Ienne S."/>
            <person name="Lincopan N."/>
        </authorList>
    </citation>
    <scope>NUCLEOTIDE SEQUENCE [LARGE SCALE GENOMIC DNA]</scope>
    <source>
        <strain evidence="1 2">ICBEcBL-II-13</strain>
    </source>
</reference>
<dbReference type="EMBL" id="MTPS01000257">
    <property type="protein sequence ID" value="ONG33873.1"/>
    <property type="molecule type" value="Genomic_DNA"/>
</dbReference>
<dbReference type="AntiFam" id="ANF00073">
    <property type="entry name" value="Shadow ORF"/>
</dbReference>
<dbReference type="Proteomes" id="UP000188967">
    <property type="component" value="Unassembled WGS sequence"/>
</dbReference>
<name>A0A1L7B1I2_ECOLX</name>